<dbReference type="RefSeq" id="WP_059513152.1">
    <property type="nucleotide sequence ID" value="NZ_CP013448.1"/>
</dbReference>
<dbReference type="Pfam" id="PF11304">
    <property type="entry name" value="DUF3106"/>
    <property type="match status" value="1"/>
</dbReference>
<keyword evidence="4" id="KW-1185">Reference proteome</keyword>
<dbReference type="Proteomes" id="UP000198460">
    <property type="component" value="Unassembled WGS sequence"/>
</dbReference>
<evidence type="ECO:0000313" key="5">
    <source>
        <dbReference type="Proteomes" id="UP000198460"/>
    </source>
</evidence>
<reference evidence="3 5" key="2">
    <citation type="submission" date="2017-04" db="EMBL/GenBank/DDBJ databases">
        <authorList>
            <person name="Afonso C.L."/>
            <person name="Miller P.J."/>
            <person name="Scott M.A."/>
            <person name="Spackman E."/>
            <person name="Goraichik I."/>
            <person name="Dimitrov K.M."/>
            <person name="Suarez D.L."/>
            <person name="Swayne D.E."/>
        </authorList>
    </citation>
    <scope>NUCLEOTIDE SEQUENCE [LARGE SCALE GENOMIC DNA]</scope>
    <source>
        <strain evidence="3">LMG 28154</strain>
    </source>
</reference>
<dbReference type="OrthoDB" id="9796567at2"/>
<dbReference type="AlphaFoldDB" id="A0A103E7E8"/>
<reference evidence="2 4" key="1">
    <citation type="submission" date="2015-11" db="EMBL/GenBank/DDBJ databases">
        <title>Expanding the genomic diversity of Burkholderia species for the development of highly accurate diagnostics.</title>
        <authorList>
            <person name="Sahl J."/>
            <person name="Keim P."/>
            <person name="Wagner D."/>
        </authorList>
    </citation>
    <scope>NUCLEOTIDE SEQUENCE [LARGE SCALE GENOMIC DNA]</scope>
    <source>
        <strain evidence="2 4">TSV85</strain>
    </source>
</reference>
<keyword evidence="3" id="KW-0472">Membrane</keyword>
<organism evidence="2 4">
    <name type="scientific">Burkholderia singularis</name>
    <dbReference type="NCBI Taxonomy" id="1503053"/>
    <lineage>
        <taxon>Bacteria</taxon>
        <taxon>Pseudomonadati</taxon>
        <taxon>Pseudomonadota</taxon>
        <taxon>Betaproteobacteria</taxon>
        <taxon>Burkholderiales</taxon>
        <taxon>Burkholderiaceae</taxon>
        <taxon>Burkholderia</taxon>
        <taxon>pseudomallei group</taxon>
    </lineage>
</organism>
<gene>
    <name evidence="3" type="ORF">BSIN_3564</name>
    <name evidence="2" type="ORF">WS67_00550</name>
</gene>
<proteinExistence type="predicted"/>
<accession>A0A103E7E8</accession>
<feature type="compositionally biased region" description="Basic and acidic residues" evidence="1">
    <location>
        <begin position="159"/>
        <end position="168"/>
    </location>
</feature>
<protein>
    <submittedName>
        <fullName evidence="3">Probable transmembrane protein</fullName>
    </submittedName>
</protein>
<feature type="region of interest" description="Disordered" evidence="1">
    <location>
        <begin position="153"/>
        <end position="189"/>
    </location>
</feature>
<dbReference type="InterPro" id="IPR021455">
    <property type="entry name" value="DUF3106"/>
</dbReference>
<evidence type="ECO:0000313" key="4">
    <source>
        <dbReference type="Proteomes" id="UP000062788"/>
    </source>
</evidence>
<dbReference type="Proteomes" id="UP000062788">
    <property type="component" value="Unassembled WGS sequence"/>
</dbReference>
<keyword evidence="3" id="KW-0812">Transmembrane</keyword>
<evidence type="ECO:0000256" key="1">
    <source>
        <dbReference type="SAM" id="MobiDB-lite"/>
    </source>
</evidence>
<evidence type="ECO:0000313" key="3">
    <source>
        <dbReference type="EMBL" id="SMG00436.1"/>
    </source>
</evidence>
<evidence type="ECO:0000313" key="2">
    <source>
        <dbReference type="EMBL" id="KVE29750.1"/>
    </source>
</evidence>
<dbReference type="EMBL" id="FXAN01000055">
    <property type="protein sequence ID" value="SMG00436.1"/>
    <property type="molecule type" value="Genomic_DNA"/>
</dbReference>
<sequence>MSQKRGLAVFFGCAIALAVAYVATYPRFHPQPAAAAAVANAPALASAALALTSELPALPASGPLSWARLTPQQRVALAPFENQWDSFSDARKRKWLKIAARFSKMTPEAQKRLQERMAEWARMTPEERRVARENYQVSKDLPEQAREKAWKAYQQLSPEQKEKLAAAERRRRPTVVSAPPTGKSDRDISRLVNAHDRHPASAPVAMNAAPPAVPASAPAAPAPASTLVIPGIIAPVTPTPVSPSEAPSIFNGS</sequence>
<name>A0A103E7E8_9BURK</name>
<dbReference type="EMBL" id="LOWA01000011">
    <property type="protein sequence ID" value="KVE29750.1"/>
    <property type="molecule type" value="Genomic_DNA"/>
</dbReference>